<keyword evidence="3" id="KW-0809">Transit peptide</keyword>
<dbReference type="SMART" id="SM00829">
    <property type="entry name" value="PKS_ER"/>
    <property type="match status" value="1"/>
</dbReference>
<protein>
    <submittedName>
        <fullName evidence="7 8">Reticulon-4-interacting protein 1</fullName>
    </submittedName>
</protein>
<dbReference type="Pfam" id="PF08240">
    <property type="entry name" value="ADH_N"/>
    <property type="match status" value="1"/>
</dbReference>
<evidence type="ECO:0000259" key="6">
    <source>
        <dbReference type="SMART" id="SM00829"/>
    </source>
</evidence>
<evidence type="ECO:0000313" key="8">
    <source>
        <dbReference type="EMBL" id="LAC20797.1"/>
    </source>
</evidence>
<dbReference type="InterPro" id="IPR036291">
    <property type="entry name" value="NAD(P)-bd_dom_sf"/>
</dbReference>
<name>A0A2P2HYW4_9CRUS</name>
<reference evidence="7" key="2">
    <citation type="journal article" date="2018" name="Biosci. Biotechnol. Biochem.">
        <title>Polysaccharide hydrolase of the hadal zone amphipods Hirondellea gigas.</title>
        <authorList>
            <person name="Kobayashi H."/>
            <person name="Nagahama T."/>
            <person name="Arai W."/>
            <person name="Sasagawa Y."/>
            <person name="Umeda M."/>
            <person name="Hayashi T."/>
            <person name="Nikaido I."/>
            <person name="Watanabe H."/>
            <person name="Oguri K."/>
            <person name="Kitazato H."/>
            <person name="Fujioka K."/>
            <person name="Kido Y."/>
            <person name="Takami H."/>
        </authorList>
    </citation>
    <scope>NUCLEOTIDE SEQUENCE</scope>
    <source>
        <tissue evidence="7">Whole body</tissue>
    </source>
</reference>
<evidence type="ECO:0000256" key="2">
    <source>
        <dbReference type="ARBA" id="ARBA00010371"/>
    </source>
</evidence>
<dbReference type="Gene3D" id="3.90.180.10">
    <property type="entry name" value="Medium-chain alcohol dehydrogenases, catalytic domain"/>
    <property type="match status" value="1"/>
</dbReference>
<evidence type="ECO:0000256" key="4">
    <source>
        <dbReference type="ARBA" id="ARBA00023002"/>
    </source>
</evidence>
<dbReference type="InterPro" id="IPR013154">
    <property type="entry name" value="ADH-like_N"/>
</dbReference>
<dbReference type="InterPro" id="IPR050700">
    <property type="entry name" value="YIM1/Zinc_Alcohol_DH_Fams"/>
</dbReference>
<evidence type="ECO:0000256" key="3">
    <source>
        <dbReference type="ARBA" id="ARBA00022946"/>
    </source>
</evidence>
<evidence type="ECO:0000313" key="7">
    <source>
        <dbReference type="EMBL" id="LAB66962.1"/>
    </source>
</evidence>
<feature type="domain" description="Enoyl reductase (ER)" evidence="6">
    <location>
        <begin position="10"/>
        <end position="355"/>
    </location>
</feature>
<keyword evidence="4" id="KW-0560">Oxidoreductase</keyword>
<dbReference type="GO" id="GO:0016491">
    <property type="term" value="F:oxidoreductase activity"/>
    <property type="evidence" value="ECO:0007669"/>
    <property type="project" value="UniProtKB-KW"/>
</dbReference>
<dbReference type="Pfam" id="PF13602">
    <property type="entry name" value="ADH_zinc_N_2"/>
    <property type="match status" value="1"/>
</dbReference>
<evidence type="ECO:0000256" key="1">
    <source>
        <dbReference type="ARBA" id="ARBA00004173"/>
    </source>
</evidence>
<keyword evidence="5" id="KW-0496">Mitochondrion</keyword>
<comment type="subcellular location">
    <subcellularLocation>
        <location evidence="1">Mitochondrion</location>
    </subcellularLocation>
</comment>
<accession>A0A2P2HYW4</accession>
<dbReference type="InterPro" id="IPR020843">
    <property type="entry name" value="ER"/>
</dbReference>
<dbReference type="FunFam" id="3.40.50.720:FF:000147">
    <property type="entry name" value="Reticulon-4-interacting protein 1 homolog, mitochondrial"/>
    <property type="match status" value="1"/>
</dbReference>
<organism evidence="7">
    <name type="scientific">Hirondellea gigas</name>
    <dbReference type="NCBI Taxonomy" id="1518452"/>
    <lineage>
        <taxon>Eukaryota</taxon>
        <taxon>Metazoa</taxon>
        <taxon>Ecdysozoa</taxon>
        <taxon>Arthropoda</taxon>
        <taxon>Crustacea</taxon>
        <taxon>Multicrustacea</taxon>
        <taxon>Malacostraca</taxon>
        <taxon>Eumalacostraca</taxon>
        <taxon>Peracarida</taxon>
        <taxon>Amphipoda</taxon>
        <taxon>Amphilochidea</taxon>
        <taxon>Lysianassida</taxon>
        <taxon>Lysianassidira</taxon>
        <taxon>Lysianassoidea</taxon>
        <taxon>Lysianassidae</taxon>
        <taxon>Hirondellea</taxon>
    </lineage>
</organism>
<sequence length="359" mass="38219">MSCWSVGKSGVLQQVQVDMPIISNPQELLIQVQAASINPIDVHMQGGYGRNVLGAMRQLDALAESKITCNATTDEQPLVVGRDFAGVVVSCGRGVRGLDVGQRVMGVISPYKALGSHAPYVLAHKDNVVLCPPSLSSTECASVPYAALTGYSAAVVSGCHGDVGALQGIRVMVAGAAGGVGVSLVQMLQAWGAQVVGVCSLASFELLSSLGVLEFYDYQDNDAMQALTMERSFDLVLDASGCRDLRYLECLKTNRNASYVSLLSPLLKNTDAHGLLLGVAKSALELVQLNSSSLGKGRLVKWGYYSPSKQALAQIRDMMQRGQLKPVLDQVFPYSEAKAAYEHMQHGKHAGKTVLDMTV</sequence>
<dbReference type="Gene3D" id="3.40.50.720">
    <property type="entry name" value="NAD(P)-binding Rossmann-like Domain"/>
    <property type="match status" value="1"/>
</dbReference>
<dbReference type="EMBL" id="IACF01001250">
    <property type="protein sequence ID" value="LAB66962.1"/>
    <property type="molecule type" value="mRNA"/>
</dbReference>
<reference evidence="8" key="1">
    <citation type="submission" date="2017-11" db="EMBL/GenBank/DDBJ databases">
        <title>The sensing device of the deep-sea amphipod.</title>
        <authorList>
            <person name="Kobayashi H."/>
            <person name="Nagahama T."/>
            <person name="Arai W."/>
            <person name="Sasagawa Y."/>
            <person name="Umeda M."/>
            <person name="Hayashi T."/>
            <person name="Nikaido I."/>
            <person name="Watanabe H."/>
            <person name="Oguri K."/>
            <person name="Kitazato H."/>
            <person name="Fujioka K."/>
            <person name="Kido Y."/>
            <person name="Takami H."/>
        </authorList>
    </citation>
    <scope>NUCLEOTIDE SEQUENCE</scope>
    <source>
        <tissue evidence="8">Whole body</tissue>
    </source>
</reference>
<dbReference type="EMBL" id="IACT01001445">
    <property type="protein sequence ID" value="LAC20797.1"/>
    <property type="molecule type" value="mRNA"/>
</dbReference>
<dbReference type="SUPFAM" id="SSF50129">
    <property type="entry name" value="GroES-like"/>
    <property type="match status" value="1"/>
</dbReference>
<dbReference type="PANTHER" id="PTHR11695">
    <property type="entry name" value="ALCOHOL DEHYDROGENASE RELATED"/>
    <property type="match status" value="1"/>
</dbReference>
<comment type="similarity">
    <text evidence="2">Belongs to the zinc-containing alcohol dehydrogenase family. Quinone oxidoreductase subfamily.</text>
</comment>
<dbReference type="PANTHER" id="PTHR11695:SF294">
    <property type="entry name" value="RETICULON-4-INTERACTING PROTEIN 1, MITOCHONDRIAL"/>
    <property type="match status" value="1"/>
</dbReference>
<dbReference type="GO" id="GO:0005739">
    <property type="term" value="C:mitochondrion"/>
    <property type="evidence" value="ECO:0007669"/>
    <property type="project" value="UniProtKB-SubCell"/>
</dbReference>
<dbReference type="AlphaFoldDB" id="A0A2P2HYW4"/>
<proteinExistence type="evidence at transcript level"/>
<dbReference type="SUPFAM" id="SSF51735">
    <property type="entry name" value="NAD(P)-binding Rossmann-fold domains"/>
    <property type="match status" value="1"/>
</dbReference>
<evidence type="ECO:0000256" key="5">
    <source>
        <dbReference type="ARBA" id="ARBA00023128"/>
    </source>
</evidence>
<dbReference type="InterPro" id="IPR011032">
    <property type="entry name" value="GroES-like_sf"/>
</dbReference>